<keyword evidence="3" id="KW-1185">Reference proteome</keyword>
<gene>
    <name evidence="2" type="ORF">GXW71_11985</name>
</gene>
<proteinExistence type="predicted"/>
<dbReference type="Gene3D" id="1.20.1290.10">
    <property type="entry name" value="AhpD-like"/>
    <property type="match status" value="1"/>
</dbReference>
<accession>A0ABS5EXQ8</accession>
<evidence type="ECO:0000313" key="3">
    <source>
        <dbReference type="Proteomes" id="UP001196870"/>
    </source>
</evidence>
<evidence type="ECO:0000313" key="2">
    <source>
        <dbReference type="EMBL" id="MBR0665074.1"/>
    </source>
</evidence>
<dbReference type="EMBL" id="JAAGBB010000012">
    <property type="protein sequence ID" value="MBR0665074.1"/>
    <property type="molecule type" value="Genomic_DNA"/>
</dbReference>
<name>A0ABS5EXQ8_9PROT</name>
<dbReference type="Proteomes" id="UP001196870">
    <property type="component" value="Unassembled WGS sequence"/>
</dbReference>
<dbReference type="PANTHER" id="PTHR34846">
    <property type="entry name" value="4-CARBOXYMUCONOLACTONE DECARBOXYLASE FAMILY PROTEIN (AFU_ORTHOLOGUE AFUA_6G11590)"/>
    <property type="match status" value="1"/>
</dbReference>
<dbReference type="RefSeq" id="WP_211852737.1">
    <property type="nucleotide sequence ID" value="NZ_JAAGBB010000012.1"/>
</dbReference>
<dbReference type="SUPFAM" id="SSF69118">
    <property type="entry name" value="AhpD-like"/>
    <property type="match status" value="1"/>
</dbReference>
<dbReference type="InterPro" id="IPR003779">
    <property type="entry name" value="CMD-like"/>
</dbReference>
<reference evidence="3" key="1">
    <citation type="journal article" date="2021" name="Syst. Appl. Microbiol.">
        <title>Roseomonas hellenica sp. nov., isolated from roots of wild-growing Alkanna tinctoria.</title>
        <authorList>
            <person name="Rat A."/>
            <person name="Naranjo H.D."/>
            <person name="Lebbe L."/>
            <person name="Cnockaert M."/>
            <person name="Krigas N."/>
            <person name="Grigoriadou K."/>
            <person name="Maloupa E."/>
            <person name="Willems A."/>
        </authorList>
    </citation>
    <scope>NUCLEOTIDE SEQUENCE [LARGE SCALE GENOMIC DNA]</scope>
    <source>
        <strain evidence="3">LMG 31523</strain>
    </source>
</reference>
<organism evidence="2 3">
    <name type="scientific">Plastoroseomonas hellenica</name>
    <dbReference type="NCBI Taxonomy" id="2687306"/>
    <lineage>
        <taxon>Bacteria</taxon>
        <taxon>Pseudomonadati</taxon>
        <taxon>Pseudomonadota</taxon>
        <taxon>Alphaproteobacteria</taxon>
        <taxon>Acetobacterales</taxon>
        <taxon>Acetobacteraceae</taxon>
        <taxon>Plastoroseomonas</taxon>
    </lineage>
</organism>
<dbReference type="PANTHER" id="PTHR34846:SF11">
    <property type="entry name" value="4-CARBOXYMUCONOLACTONE DECARBOXYLASE FAMILY PROTEIN (AFU_ORTHOLOGUE AFUA_6G11590)"/>
    <property type="match status" value="1"/>
</dbReference>
<dbReference type="Pfam" id="PF02627">
    <property type="entry name" value="CMD"/>
    <property type="match status" value="1"/>
</dbReference>
<comment type="caution">
    <text evidence="2">The sequence shown here is derived from an EMBL/GenBank/DDBJ whole genome shotgun (WGS) entry which is preliminary data.</text>
</comment>
<dbReference type="InterPro" id="IPR029032">
    <property type="entry name" value="AhpD-like"/>
</dbReference>
<evidence type="ECO:0000259" key="1">
    <source>
        <dbReference type="Pfam" id="PF02627"/>
    </source>
</evidence>
<protein>
    <submittedName>
        <fullName evidence="2">Carboxymuconolactone decarboxylase family protein</fullName>
    </submittedName>
</protein>
<feature type="domain" description="Carboxymuconolactone decarboxylase-like" evidence="1">
    <location>
        <begin position="37"/>
        <end position="116"/>
    </location>
</feature>
<sequence>MARIPYRTVEDLAPENKDLLKRGIALHRALVNSPGGARAFQGLGQYIRYGSKLDPRLREIAILQVGWLAQSAYEWSHHVKIGMDFGVTESDIRAIMAGDDAALEPRAQLVLRAAREMVAGPGTSQATHDALAAEFDTEHLTDLILVIGFYCAVVRVLASLAIDVEPDYQPYLDRFPLKDK</sequence>